<evidence type="ECO:0008006" key="3">
    <source>
        <dbReference type="Google" id="ProtNLM"/>
    </source>
</evidence>
<dbReference type="EMBL" id="JBHSBU010000001">
    <property type="protein sequence ID" value="MFC4158857.1"/>
    <property type="molecule type" value="Genomic_DNA"/>
</dbReference>
<comment type="caution">
    <text evidence="1">The sequence shown here is derived from an EMBL/GenBank/DDBJ whole genome shotgun (WGS) entry which is preliminary data.</text>
</comment>
<accession>A0ABV8MP88</accession>
<organism evidence="1 2">
    <name type="scientific">Chitinimonas lacunae</name>
    <dbReference type="NCBI Taxonomy" id="1963018"/>
    <lineage>
        <taxon>Bacteria</taxon>
        <taxon>Pseudomonadati</taxon>
        <taxon>Pseudomonadota</taxon>
        <taxon>Betaproteobacteria</taxon>
        <taxon>Neisseriales</taxon>
        <taxon>Chitinibacteraceae</taxon>
        <taxon>Chitinimonas</taxon>
    </lineage>
</organism>
<proteinExistence type="predicted"/>
<evidence type="ECO:0000313" key="1">
    <source>
        <dbReference type="EMBL" id="MFC4158857.1"/>
    </source>
</evidence>
<evidence type="ECO:0000313" key="2">
    <source>
        <dbReference type="Proteomes" id="UP001595791"/>
    </source>
</evidence>
<gene>
    <name evidence="1" type="ORF">ACFOW7_05715</name>
</gene>
<protein>
    <recommendedName>
        <fullName evidence="3">HEAT repeat domain-containing protein</fullName>
    </recommendedName>
</protein>
<dbReference type="RefSeq" id="WP_378161982.1">
    <property type="nucleotide sequence ID" value="NZ_JBHSBU010000001.1"/>
</dbReference>
<name>A0ABV8MP88_9NEIS</name>
<sequence length="162" mass="18757">MSNIMKFKQFDNCLRDADIVSMDEANDGPYEAAENWLGQFSYADWIELELQWSKRPANWRICLASLLRPQQGPAAERLLLDMVRDPNETVAFRALLQVTFYCGVISAERGTLINSAIRVPRFLSLVRREPFLGRHIERISAFSAEPFRLQFRRLLDTLHKPA</sequence>
<reference evidence="2" key="1">
    <citation type="journal article" date="2019" name="Int. J. Syst. Evol. Microbiol.">
        <title>The Global Catalogue of Microorganisms (GCM) 10K type strain sequencing project: providing services to taxonomists for standard genome sequencing and annotation.</title>
        <authorList>
            <consortium name="The Broad Institute Genomics Platform"/>
            <consortium name="The Broad Institute Genome Sequencing Center for Infectious Disease"/>
            <person name="Wu L."/>
            <person name="Ma J."/>
        </authorList>
    </citation>
    <scope>NUCLEOTIDE SEQUENCE [LARGE SCALE GENOMIC DNA]</scope>
    <source>
        <strain evidence="2">LMG 29894</strain>
    </source>
</reference>
<dbReference type="Proteomes" id="UP001595791">
    <property type="component" value="Unassembled WGS sequence"/>
</dbReference>
<keyword evidence="2" id="KW-1185">Reference proteome</keyword>